<name>A0AAV2EQE7_9ROSI</name>
<keyword evidence="2" id="KW-1185">Reference proteome</keyword>
<organism evidence="1 2">
    <name type="scientific">Linum trigynum</name>
    <dbReference type="NCBI Taxonomy" id="586398"/>
    <lineage>
        <taxon>Eukaryota</taxon>
        <taxon>Viridiplantae</taxon>
        <taxon>Streptophyta</taxon>
        <taxon>Embryophyta</taxon>
        <taxon>Tracheophyta</taxon>
        <taxon>Spermatophyta</taxon>
        <taxon>Magnoliopsida</taxon>
        <taxon>eudicotyledons</taxon>
        <taxon>Gunneridae</taxon>
        <taxon>Pentapetalae</taxon>
        <taxon>rosids</taxon>
        <taxon>fabids</taxon>
        <taxon>Malpighiales</taxon>
        <taxon>Linaceae</taxon>
        <taxon>Linum</taxon>
    </lineage>
</organism>
<gene>
    <name evidence="1" type="ORF">LTRI10_LOCUS29159</name>
</gene>
<dbReference type="Proteomes" id="UP001497516">
    <property type="component" value="Chromosome 5"/>
</dbReference>
<reference evidence="1 2" key="1">
    <citation type="submission" date="2024-04" db="EMBL/GenBank/DDBJ databases">
        <authorList>
            <person name="Fracassetti M."/>
        </authorList>
    </citation>
    <scope>NUCLEOTIDE SEQUENCE [LARGE SCALE GENOMIC DNA]</scope>
</reference>
<evidence type="ECO:0000313" key="2">
    <source>
        <dbReference type="Proteomes" id="UP001497516"/>
    </source>
</evidence>
<sequence>MGDLNWAPSELPVGVPEQTADSFGTVILRGSSSTGANMSYFSWNPIGVEAEIRVSIDLLIRRMMLSTIEEEQTQAWNNFYGDSRSGQYYSHREMALAPPPLPLSFL</sequence>
<dbReference type="AlphaFoldDB" id="A0AAV2EQE7"/>
<protein>
    <submittedName>
        <fullName evidence="1">Uncharacterized protein</fullName>
    </submittedName>
</protein>
<evidence type="ECO:0000313" key="1">
    <source>
        <dbReference type="EMBL" id="CAL1388218.1"/>
    </source>
</evidence>
<accession>A0AAV2EQE7</accession>
<proteinExistence type="predicted"/>
<dbReference type="EMBL" id="OZ034818">
    <property type="protein sequence ID" value="CAL1388218.1"/>
    <property type="molecule type" value="Genomic_DNA"/>
</dbReference>